<gene>
    <name evidence="1" type="ORF">EL17_17105</name>
</gene>
<dbReference type="OrthoDB" id="9788332at2"/>
<sequence length="139" mass="15124">MKIILTIIILLFMINPDSTDLTVTITNLKEDTGVVRLAIFDKSSAFPDKAHQAYDKVIAQVQGGKATAVFKNIKPGKYAISAFHDANNDGVINKNAFGIPKEGYGFSNDAMGSFGPPSFSAASFEVDENKNTHSFKLRH</sequence>
<evidence type="ECO:0000313" key="1">
    <source>
        <dbReference type="EMBL" id="KEO72458.1"/>
    </source>
</evidence>
<evidence type="ECO:0000313" key="2">
    <source>
        <dbReference type="Proteomes" id="UP000027821"/>
    </source>
</evidence>
<dbReference type="RefSeq" id="WP_035077009.1">
    <property type="nucleotide sequence ID" value="NZ_JMIH01000024.1"/>
</dbReference>
<dbReference type="Pfam" id="PF09912">
    <property type="entry name" value="DUF2141"/>
    <property type="match status" value="1"/>
</dbReference>
<keyword evidence="2" id="KW-1185">Reference proteome</keyword>
<dbReference type="InterPro" id="IPR018673">
    <property type="entry name" value="DUF2141"/>
</dbReference>
<reference evidence="1 2" key="1">
    <citation type="submission" date="2014-04" db="EMBL/GenBank/DDBJ databases">
        <title>Characterization and application of a salt tolerant electro-active bacterium.</title>
        <authorList>
            <person name="Yang L."/>
            <person name="Wei S."/>
            <person name="Tay Q.X.M."/>
        </authorList>
    </citation>
    <scope>NUCLEOTIDE SEQUENCE [LARGE SCALE GENOMIC DNA]</scope>
    <source>
        <strain evidence="1 2">LY1</strain>
    </source>
</reference>
<protein>
    <recommendedName>
        <fullName evidence="3">DUF2141 domain-containing protein</fullName>
    </recommendedName>
</protein>
<comment type="caution">
    <text evidence="1">The sequence shown here is derived from an EMBL/GenBank/DDBJ whole genome shotgun (WGS) entry which is preliminary data.</text>
</comment>
<dbReference type="AlphaFoldDB" id="A0A074KXX7"/>
<proteinExistence type="predicted"/>
<organism evidence="1 2">
    <name type="scientific">Anditalea andensis</name>
    <dbReference type="NCBI Taxonomy" id="1048983"/>
    <lineage>
        <taxon>Bacteria</taxon>
        <taxon>Pseudomonadati</taxon>
        <taxon>Bacteroidota</taxon>
        <taxon>Cytophagia</taxon>
        <taxon>Cytophagales</taxon>
        <taxon>Cytophagaceae</taxon>
        <taxon>Anditalea</taxon>
    </lineage>
</organism>
<dbReference type="EMBL" id="JMIH01000024">
    <property type="protein sequence ID" value="KEO72458.1"/>
    <property type="molecule type" value="Genomic_DNA"/>
</dbReference>
<evidence type="ECO:0008006" key="3">
    <source>
        <dbReference type="Google" id="ProtNLM"/>
    </source>
</evidence>
<accession>A0A074KXX7</accession>
<name>A0A074KXX7_9BACT</name>
<dbReference type="STRING" id="1048983.EL17_17105"/>
<dbReference type="Proteomes" id="UP000027821">
    <property type="component" value="Unassembled WGS sequence"/>
</dbReference>
<dbReference type="eggNOG" id="COG4704">
    <property type="taxonomic scope" value="Bacteria"/>
</dbReference>